<dbReference type="EMBL" id="RHFK02000005">
    <property type="protein sequence ID" value="TWW76073.1"/>
    <property type="molecule type" value="Genomic_DNA"/>
</dbReference>
<evidence type="ECO:0000256" key="5">
    <source>
        <dbReference type="ARBA" id="ARBA00023157"/>
    </source>
</evidence>
<reference evidence="7 8" key="1">
    <citation type="submission" date="2019-04" db="EMBL/GenBank/DDBJ databases">
        <title>Chromosome genome assembly for Takifugu flavidus.</title>
        <authorList>
            <person name="Xiao S."/>
        </authorList>
    </citation>
    <scope>NUCLEOTIDE SEQUENCE [LARGE SCALE GENOMIC DNA]</scope>
    <source>
        <strain evidence="7">HTHZ2018</strain>
        <tissue evidence="7">Muscle</tissue>
    </source>
</reference>
<dbReference type="InterPro" id="IPR021116">
    <property type="entry name" value="Calcitonin/adrenomedullin"/>
</dbReference>
<dbReference type="PANTHER" id="PTHR23414:SF3">
    <property type="entry name" value="PRO-ADRENOMEDULLIN"/>
    <property type="match status" value="1"/>
</dbReference>
<dbReference type="GO" id="GO:0031700">
    <property type="term" value="F:adrenomedullin receptor binding"/>
    <property type="evidence" value="ECO:0007669"/>
    <property type="project" value="TreeGrafter"/>
</dbReference>
<comment type="similarity">
    <text evidence="2">Belongs to the adrenomedullin family.</text>
</comment>
<keyword evidence="4" id="KW-0732">Signal</keyword>
<dbReference type="GO" id="GO:0010460">
    <property type="term" value="P:positive regulation of heart rate"/>
    <property type="evidence" value="ECO:0007669"/>
    <property type="project" value="TreeGrafter"/>
</dbReference>
<dbReference type="PANTHER" id="PTHR23414">
    <property type="entry name" value="ADRENOMEDULLIN, ADM"/>
    <property type="match status" value="1"/>
</dbReference>
<dbReference type="GO" id="GO:0005179">
    <property type="term" value="F:hormone activity"/>
    <property type="evidence" value="ECO:0007669"/>
    <property type="project" value="InterPro"/>
</dbReference>
<dbReference type="AlphaFoldDB" id="A0A5C6P9A9"/>
<comment type="caution">
    <text evidence="7">The sequence shown here is derived from an EMBL/GenBank/DDBJ whole genome shotgun (WGS) entry which is preliminary data.</text>
</comment>
<organism evidence="7 8">
    <name type="scientific">Takifugu flavidus</name>
    <name type="common">sansaifugu</name>
    <dbReference type="NCBI Taxonomy" id="433684"/>
    <lineage>
        <taxon>Eukaryota</taxon>
        <taxon>Metazoa</taxon>
        <taxon>Chordata</taxon>
        <taxon>Craniata</taxon>
        <taxon>Vertebrata</taxon>
        <taxon>Euteleostomi</taxon>
        <taxon>Actinopterygii</taxon>
        <taxon>Neopterygii</taxon>
        <taxon>Teleostei</taxon>
        <taxon>Neoteleostei</taxon>
        <taxon>Acanthomorphata</taxon>
        <taxon>Eupercaria</taxon>
        <taxon>Tetraodontiformes</taxon>
        <taxon>Tetradontoidea</taxon>
        <taxon>Tetraodontidae</taxon>
        <taxon>Takifugu</taxon>
    </lineage>
</organism>
<evidence type="ECO:0000256" key="1">
    <source>
        <dbReference type="ARBA" id="ARBA00004613"/>
    </source>
</evidence>
<feature type="region of interest" description="Disordered" evidence="6">
    <location>
        <begin position="182"/>
        <end position="211"/>
    </location>
</feature>
<protein>
    <recommendedName>
        <fullName evidence="9">ADM Adrenomedullin</fullName>
    </recommendedName>
</protein>
<proteinExistence type="inferred from homology"/>
<evidence type="ECO:0000313" key="7">
    <source>
        <dbReference type="EMBL" id="TWW76073.1"/>
    </source>
</evidence>
<keyword evidence="8" id="KW-1185">Reference proteome</keyword>
<comment type="subcellular location">
    <subcellularLocation>
        <location evidence="1">Secreted</location>
    </subcellularLocation>
</comment>
<dbReference type="GO" id="GO:0005615">
    <property type="term" value="C:extracellular space"/>
    <property type="evidence" value="ECO:0007669"/>
    <property type="project" value="TreeGrafter"/>
</dbReference>
<sequence>MDPGSASLSAAPPPPYKAAHVSRVDLSLQTRRCGEHHRPHTSPEKKVVRRRLSAVSAPSQRRLSAVFARLLLFTMRLALHTIVCCCVIAAVLPVPVQDAAGDASLKKRIRTWLQNRTKTDLDAADGAQQVDGESTSPPPSSGLNSRPRRAAGCALFMCAYHDLLQRLNHIYNKQKEVTAPKNKILSTGYGRRRRRSPEDGALETDVRDSEEAPPLCRYRVCTAA</sequence>
<dbReference type="GO" id="GO:1990410">
    <property type="term" value="P:adrenomedullin receptor signaling pathway"/>
    <property type="evidence" value="ECO:0007669"/>
    <property type="project" value="TreeGrafter"/>
</dbReference>
<feature type="region of interest" description="Disordered" evidence="6">
    <location>
        <begin position="120"/>
        <end position="147"/>
    </location>
</feature>
<evidence type="ECO:0008006" key="9">
    <source>
        <dbReference type="Google" id="ProtNLM"/>
    </source>
</evidence>
<dbReference type="Proteomes" id="UP000324091">
    <property type="component" value="Chromosome 13"/>
</dbReference>
<dbReference type="Pfam" id="PF00214">
    <property type="entry name" value="Calc_CGRP_IAPP"/>
    <property type="match status" value="1"/>
</dbReference>
<dbReference type="GO" id="GO:0007189">
    <property type="term" value="P:adenylate cyclase-activating G protein-coupled receptor signaling pathway"/>
    <property type="evidence" value="ECO:0007669"/>
    <property type="project" value="TreeGrafter"/>
</dbReference>
<dbReference type="GO" id="GO:0003073">
    <property type="term" value="P:regulation of systemic arterial blood pressure"/>
    <property type="evidence" value="ECO:0007669"/>
    <property type="project" value="TreeGrafter"/>
</dbReference>
<keyword evidence="5" id="KW-1015">Disulfide bond</keyword>
<evidence type="ECO:0000256" key="3">
    <source>
        <dbReference type="ARBA" id="ARBA00022525"/>
    </source>
</evidence>
<name>A0A5C6P9A9_9TELE</name>
<keyword evidence="3" id="KW-0964">Secreted</keyword>
<evidence type="ECO:0000256" key="6">
    <source>
        <dbReference type="SAM" id="MobiDB-lite"/>
    </source>
</evidence>
<evidence type="ECO:0000256" key="4">
    <source>
        <dbReference type="ARBA" id="ARBA00022729"/>
    </source>
</evidence>
<accession>A0A5C6P9A9</accession>
<dbReference type="InterPro" id="IPR051665">
    <property type="entry name" value="Adrenomedullin-reg_peptide"/>
</dbReference>
<evidence type="ECO:0000313" key="8">
    <source>
        <dbReference type="Proteomes" id="UP000324091"/>
    </source>
</evidence>
<evidence type="ECO:0000256" key="2">
    <source>
        <dbReference type="ARBA" id="ARBA00010575"/>
    </source>
</evidence>
<gene>
    <name evidence="7" type="ORF">D4764_13G0007350</name>
</gene>